<evidence type="ECO:0000313" key="2">
    <source>
        <dbReference type="EMBL" id="MBJ7544340.1"/>
    </source>
</evidence>
<evidence type="ECO:0000259" key="1">
    <source>
        <dbReference type="Pfam" id="PF04168"/>
    </source>
</evidence>
<evidence type="ECO:0000313" key="3">
    <source>
        <dbReference type="Proteomes" id="UP000623250"/>
    </source>
</evidence>
<sequence length="344" mass="39251">MSSLLSRHAESVFWMARYFERTESLGRIIETQTSFQRGRGDDNGWAWIVALYSDEEAFAKAFPEANSENVIRFYMAHTENPGSIQSSIKSARENARALRPMLSIDMWYQLNDFCNRVFAFSNAELAEVRLSRTCDAIKRGCYAQIGVAENTLYHDETWPFFRLGLFLERADQTSRLLDVRFAQQQTGLATDEGHYDHTFWSILLRAASAYHAYRRVHPRHIDPREVARFLIFDPRLPRSIAYCLSEMQAMIELLRRNFGLRNAGPAAERVEAMIEGLQTASNDDNLLQNLHAFNDWVQSSLILLNDELGKAFFGYAKATEASVTLPAPAAISQTQSQSQTQVAR</sequence>
<organism evidence="2 3">
    <name type="scientific">Rhodomicrobium udaipurense</name>
    <dbReference type="NCBI Taxonomy" id="1202716"/>
    <lineage>
        <taxon>Bacteria</taxon>
        <taxon>Pseudomonadati</taxon>
        <taxon>Pseudomonadota</taxon>
        <taxon>Alphaproteobacteria</taxon>
        <taxon>Hyphomicrobiales</taxon>
        <taxon>Hyphomicrobiaceae</taxon>
        <taxon>Rhodomicrobium</taxon>
    </lineage>
</organism>
<comment type="caution">
    <text evidence="2">The sequence shown here is derived from an EMBL/GenBank/DDBJ whole genome shotgun (WGS) entry which is preliminary data.</text>
</comment>
<dbReference type="PANTHER" id="PTHR34595:SF7">
    <property type="entry name" value="SLL1039 PROTEIN"/>
    <property type="match status" value="1"/>
</dbReference>
<name>A0A8I1GIF9_9HYPH</name>
<dbReference type="PANTHER" id="PTHR34595">
    <property type="entry name" value="BLR5612 PROTEIN"/>
    <property type="match status" value="1"/>
</dbReference>
<protein>
    <submittedName>
        <fullName evidence="2">Alpha-E domain-containing protein</fullName>
    </submittedName>
</protein>
<dbReference type="Proteomes" id="UP000623250">
    <property type="component" value="Unassembled WGS sequence"/>
</dbReference>
<keyword evidence="3" id="KW-1185">Reference proteome</keyword>
<proteinExistence type="predicted"/>
<accession>A0A8I1GIF9</accession>
<dbReference type="InterPro" id="IPR007296">
    <property type="entry name" value="DUF403"/>
</dbReference>
<feature type="domain" description="DUF403" evidence="1">
    <location>
        <begin position="4"/>
        <end position="313"/>
    </location>
</feature>
<dbReference type="RefSeq" id="WP_162173181.1">
    <property type="nucleotide sequence ID" value="NZ_JAEMUK010000078.1"/>
</dbReference>
<dbReference type="EMBL" id="JAEMUK010000078">
    <property type="protein sequence ID" value="MBJ7544340.1"/>
    <property type="molecule type" value="Genomic_DNA"/>
</dbReference>
<gene>
    <name evidence="2" type="ORF">JDN41_12365</name>
</gene>
<dbReference type="AlphaFoldDB" id="A0A8I1GIF9"/>
<dbReference type="InterPro" id="IPR051680">
    <property type="entry name" value="ATP-dep_Glu-Cys_Ligase-2"/>
</dbReference>
<dbReference type="Pfam" id="PF04168">
    <property type="entry name" value="Alpha-E"/>
    <property type="match status" value="1"/>
</dbReference>
<reference evidence="2 3" key="1">
    <citation type="submission" date="2020-12" db="EMBL/GenBank/DDBJ databases">
        <title>Revised draft genomes of Rhodomicrobium vannielii ATCC 17100 and Rhodomicrobium udaipurense JA643.</title>
        <authorList>
            <person name="Conners E.M."/>
            <person name="Davenport E.J."/>
            <person name="Bose A."/>
        </authorList>
    </citation>
    <scope>NUCLEOTIDE SEQUENCE [LARGE SCALE GENOMIC DNA]</scope>
    <source>
        <strain evidence="2 3">JA643</strain>
    </source>
</reference>